<sequence length="843" mass="100267">MEEILFDELVISATRAIERSTDRKMSTIETEINWIKYLGPDKLNMNLEPRIPLRQILQPVLNLIDPRDAQPADAPQDPDEQQRLAVMRRDKYVEFIGLMNRQQILRHEMIRRLRQRIPEQENRIRMWEDYIVQKNVLEYHIVPLMSNLFIGQPIDLENRREILNLLNQIDDLREPVIPDLNGDPDEQEVIEDLDPMEENKPIGLEILERRILKDFQLRRHGERRREERIQELEEEQRRSIRRIGILFGEEGRRQEEILRLEEREQRQREQLHQLEAEIVAPLNEQVPELVGRQAENDRRIRGERRNRDLPQRLEVPMNGRVEDEEERIRDLQHRLLEVRRNARRPEPARLNHPDMVAGDPVKPERQSWDFQYWSPNNLIEWMELVLPEHLRRDGTIGRIREMNLDGAVIPELATDDSMRRLLGLTQQQFHLLKCHSMKVINKYYDERRQRFGIMNIREQNRQLRMQRLRARDEEQRLLEQRERAHQRRVFRMSFPDAPPLGRTPKPVYPIAKHPVGQWGVEFGDDVVPILPPNATVDFKSWSPSAFLEWVAMIIPQEIEKGLGDRIKARILGGYHVKIIAISTTLKQVLGMDDEPFSKLQSQARKILNIYRAEKFDRRMMQYMIDKNRMEDEREWYENMSRARAEWQARIREPVLPVTPHPLGRMGIEFGDEELVVPILPPGKNFKTMKDIIENCVTSSNLTDFRLPVFSEPSVKFAKFRNEDHKLCDGLSWWKTTNGRKIRPRPRKIEYDGCSYRYYNCINPNDDAFKKFEIYPEKEEFFFVVYVSQNGRMEYDVLKSSKPNRLTEAECQLIHRSLKGRTVKGAFEDLKSGALNFTVGIYRG</sequence>
<organism evidence="2 3">
    <name type="scientific">Caenorhabditis briggsae</name>
    <dbReference type="NCBI Taxonomy" id="6238"/>
    <lineage>
        <taxon>Eukaryota</taxon>
        <taxon>Metazoa</taxon>
        <taxon>Ecdysozoa</taxon>
        <taxon>Nematoda</taxon>
        <taxon>Chromadorea</taxon>
        <taxon>Rhabditida</taxon>
        <taxon>Rhabditina</taxon>
        <taxon>Rhabditomorpha</taxon>
        <taxon>Rhabditoidea</taxon>
        <taxon>Rhabditidae</taxon>
        <taxon>Peloderinae</taxon>
        <taxon>Caenorhabditis</taxon>
    </lineage>
</organism>
<proteinExistence type="predicted"/>
<keyword evidence="1" id="KW-0175">Coiled coil</keyword>
<dbReference type="SUPFAM" id="SSF47769">
    <property type="entry name" value="SAM/Pointed domain"/>
    <property type="match status" value="1"/>
</dbReference>
<dbReference type="AlphaFoldDB" id="A0AAE9D5M2"/>
<evidence type="ECO:0000313" key="2">
    <source>
        <dbReference type="EMBL" id="ULT93665.1"/>
    </source>
</evidence>
<dbReference type="Proteomes" id="UP000827892">
    <property type="component" value="Chromosome IV"/>
</dbReference>
<dbReference type="Gene3D" id="1.10.150.50">
    <property type="entry name" value="Transcription Factor, Ets-1"/>
    <property type="match status" value="1"/>
</dbReference>
<accession>A0AAE9D5M2</accession>
<evidence type="ECO:0000313" key="3">
    <source>
        <dbReference type="Proteomes" id="UP000827892"/>
    </source>
</evidence>
<feature type="coiled-coil region" evidence="1">
    <location>
        <begin position="222"/>
        <end position="277"/>
    </location>
</feature>
<gene>
    <name evidence="2" type="ORF">L3Y34_003276</name>
</gene>
<evidence type="ECO:0008006" key="4">
    <source>
        <dbReference type="Google" id="ProtNLM"/>
    </source>
</evidence>
<reference evidence="2 3" key="1">
    <citation type="submission" date="2022-05" db="EMBL/GenBank/DDBJ databases">
        <title>Chromosome-level reference genomes for two strains of Caenorhabditis briggsae: an improved platform for comparative genomics.</title>
        <authorList>
            <person name="Stevens L."/>
            <person name="Andersen E.C."/>
        </authorList>
    </citation>
    <scope>NUCLEOTIDE SEQUENCE [LARGE SCALE GENOMIC DNA]</scope>
    <source>
        <strain evidence="2">QX1410_ONT</strain>
        <tissue evidence="2">Whole-organism</tissue>
    </source>
</reference>
<name>A0AAE9D5M2_CAEBR</name>
<protein>
    <recommendedName>
        <fullName evidence="4">SAM domain-containing protein</fullName>
    </recommendedName>
</protein>
<feature type="coiled-coil region" evidence="1">
    <location>
        <begin position="453"/>
        <end position="487"/>
    </location>
</feature>
<evidence type="ECO:0000256" key="1">
    <source>
        <dbReference type="SAM" id="Coils"/>
    </source>
</evidence>
<dbReference type="EMBL" id="CP090894">
    <property type="protein sequence ID" value="ULT93665.1"/>
    <property type="molecule type" value="Genomic_DNA"/>
</dbReference>
<dbReference type="InterPro" id="IPR013761">
    <property type="entry name" value="SAM/pointed_sf"/>
</dbReference>